<protein>
    <submittedName>
        <fullName evidence="2">Uncharacterized protein</fullName>
    </submittedName>
</protein>
<dbReference type="OrthoDB" id="4158087at2759"/>
<dbReference type="EMBL" id="JAATWM020000002">
    <property type="protein sequence ID" value="KAF9881803.1"/>
    <property type="molecule type" value="Genomic_DNA"/>
</dbReference>
<proteinExistence type="predicted"/>
<dbReference type="Pfam" id="PF11951">
    <property type="entry name" value="Fungal_trans_2"/>
    <property type="match status" value="1"/>
</dbReference>
<dbReference type="InterPro" id="IPR021858">
    <property type="entry name" value="Fun_TF"/>
</dbReference>
<dbReference type="Proteomes" id="UP000781932">
    <property type="component" value="Unassembled WGS sequence"/>
</dbReference>
<organism evidence="2 3">
    <name type="scientific">Colletotrichum karsti</name>
    <dbReference type="NCBI Taxonomy" id="1095194"/>
    <lineage>
        <taxon>Eukaryota</taxon>
        <taxon>Fungi</taxon>
        <taxon>Dikarya</taxon>
        <taxon>Ascomycota</taxon>
        <taxon>Pezizomycotina</taxon>
        <taxon>Sordariomycetes</taxon>
        <taxon>Hypocreomycetidae</taxon>
        <taxon>Glomerellales</taxon>
        <taxon>Glomerellaceae</taxon>
        <taxon>Colletotrichum</taxon>
        <taxon>Colletotrichum boninense species complex</taxon>
    </lineage>
</organism>
<dbReference type="PANTHER" id="PTHR37540:SF5">
    <property type="entry name" value="TRANSCRIPTION FACTOR DOMAIN-CONTAINING PROTEIN"/>
    <property type="match status" value="1"/>
</dbReference>
<dbReference type="GeneID" id="62156743"/>
<name>A0A9P6LQ21_9PEZI</name>
<dbReference type="RefSeq" id="XP_038751264.1">
    <property type="nucleotide sequence ID" value="XM_038883669.1"/>
</dbReference>
<comment type="caution">
    <text evidence="2">The sequence shown here is derived from an EMBL/GenBank/DDBJ whole genome shotgun (WGS) entry which is preliminary data.</text>
</comment>
<sequence>MLSAEEDCPDAESVSTSVSLSTLLSPLSNVSLIRFADDLEQPSQQTLFQLFTSTTLRQTFYPIEHCVDLPRSPNSDALSFSWLLQDKIFLHTILFSSTAIQDRLLDRPSSRLTHFHLRRTISLLNQSLSQSNSHENEALFHVILILAMISGLWGDYDSTAIHLSGLQQIVRLRGGLDYLGRYPKLHFKLDRLALTWALGSGEVPNFFVGPVSWSPYFGAPLVADGDPLDAKLLGSIVDLRLQGTFSDLKRLVHLVNDHLANGLRLDGLLFQDSLGSIQTRLVKLQNGLEASDECIRLGMLAFLSTTMQIPGGKFPYAYLTDKFRNSCKTFIMRTPARERLMFWLLVVGSISVFEPDEPWLVSILAGLAAPQLSWEEARSRLQDVMWIDGLHEKMGLSAFSELMHRT</sequence>
<dbReference type="PANTHER" id="PTHR37540">
    <property type="entry name" value="TRANSCRIPTION FACTOR (ACR-2), PUTATIVE-RELATED-RELATED"/>
    <property type="match status" value="1"/>
</dbReference>
<gene>
    <name evidence="2" type="ORF">CkaCkLH20_00949</name>
</gene>
<keyword evidence="1" id="KW-0539">Nucleus</keyword>
<evidence type="ECO:0000256" key="1">
    <source>
        <dbReference type="ARBA" id="ARBA00023242"/>
    </source>
</evidence>
<dbReference type="AlphaFoldDB" id="A0A9P6LQ21"/>
<evidence type="ECO:0000313" key="2">
    <source>
        <dbReference type="EMBL" id="KAF9881803.1"/>
    </source>
</evidence>
<reference evidence="2" key="1">
    <citation type="submission" date="2020-03" db="EMBL/GenBank/DDBJ databases">
        <authorList>
            <person name="He L."/>
        </authorList>
    </citation>
    <scope>NUCLEOTIDE SEQUENCE</scope>
    <source>
        <strain evidence="2">CkLH20</strain>
    </source>
</reference>
<keyword evidence="3" id="KW-1185">Reference proteome</keyword>
<reference evidence="2" key="2">
    <citation type="submission" date="2020-11" db="EMBL/GenBank/DDBJ databases">
        <title>Whole genome sequencing of Colletotrichum sp.</title>
        <authorList>
            <person name="Li H."/>
        </authorList>
    </citation>
    <scope>NUCLEOTIDE SEQUENCE</scope>
    <source>
        <strain evidence="2">CkLH20</strain>
    </source>
</reference>
<evidence type="ECO:0000313" key="3">
    <source>
        <dbReference type="Proteomes" id="UP000781932"/>
    </source>
</evidence>
<accession>A0A9P6LQ21</accession>